<accession>A0AAD1UFH7</accession>
<gene>
    <name evidence="2" type="ORF">ECRASSUSDP1_LOCUS6975</name>
</gene>
<dbReference type="Proteomes" id="UP001295684">
    <property type="component" value="Unassembled WGS sequence"/>
</dbReference>
<feature type="region of interest" description="Disordered" evidence="1">
    <location>
        <begin position="1"/>
        <end position="28"/>
    </location>
</feature>
<evidence type="ECO:0000313" key="3">
    <source>
        <dbReference type="Proteomes" id="UP001295684"/>
    </source>
</evidence>
<dbReference type="AlphaFoldDB" id="A0AAD1UFH7"/>
<evidence type="ECO:0000313" key="2">
    <source>
        <dbReference type="EMBL" id="CAI2365671.1"/>
    </source>
</evidence>
<sequence>MQKMFSSSVKLIRERGQHRKSRSTGNGNCYSVLKKIQRKKMKYLSPSQALLKNQDANVDEIINMTKITAERIRQSKQNNFGIPSVINWEKAFREKKVDKLAHNILNRNKSEQKKEFDVDLFFNDLKWQNLNKKERQRKGIPHSSQPVSPLKGSIRDLCERREINQTRCSPLQQVASKIDIEGPGEDSIIFNLDDELNSPLQKKETPSCISLSLYEDSENEQAQRIMNEKIKSFEEEINNGRHRSKSRVSQKFCKTSADKNDGKPSNFKQNPKVIISTSQELNRKYEKSSKPPLSNHKKRSKLYIPKKTLYMNNMDNSMSFEEDNL</sequence>
<organism evidence="2 3">
    <name type="scientific">Euplotes crassus</name>
    <dbReference type="NCBI Taxonomy" id="5936"/>
    <lineage>
        <taxon>Eukaryota</taxon>
        <taxon>Sar</taxon>
        <taxon>Alveolata</taxon>
        <taxon>Ciliophora</taxon>
        <taxon>Intramacronucleata</taxon>
        <taxon>Spirotrichea</taxon>
        <taxon>Hypotrichia</taxon>
        <taxon>Euplotida</taxon>
        <taxon>Euplotidae</taxon>
        <taxon>Moneuplotes</taxon>
    </lineage>
</organism>
<proteinExistence type="predicted"/>
<comment type="caution">
    <text evidence="2">The sequence shown here is derived from an EMBL/GenBank/DDBJ whole genome shotgun (WGS) entry which is preliminary data.</text>
</comment>
<protein>
    <submittedName>
        <fullName evidence="2">Uncharacterized protein</fullName>
    </submittedName>
</protein>
<feature type="region of interest" description="Disordered" evidence="1">
    <location>
        <begin position="240"/>
        <end position="301"/>
    </location>
</feature>
<reference evidence="2" key="1">
    <citation type="submission" date="2023-07" db="EMBL/GenBank/DDBJ databases">
        <authorList>
            <consortium name="AG Swart"/>
            <person name="Singh M."/>
            <person name="Singh A."/>
            <person name="Seah K."/>
            <person name="Emmerich C."/>
        </authorList>
    </citation>
    <scope>NUCLEOTIDE SEQUENCE</scope>
    <source>
        <strain evidence="2">DP1</strain>
    </source>
</reference>
<evidence type="ECO:0000256" key="1">
    <source>
        <dbReference type="SAM" id="MobiDB-lite"/>
    </source>
</evidence>
<name>A0AAD1UFH7_EUPCR</name>
<dbReference type="EMBL" id="CAMPGE010006779">
    <property type="protein sequence ID" value="CAI2365671.1"/>
    <property type="molecule type" value="Genomic_DNA"/>
</dbReference>
<keyword evidence="3" id="KW-1185">Reference proteome</keyword>